<dbReference type="Proteomes" id="UP000177310">
    <property type="component" value="Unassembled WGS sequence"/>
</dbReference>
<dbReference type="InterPro" id="IPR015422">
    <property type="entry name" value="PyrdxlP-dep_Trfase_small"/>
</dbReference>
<dbReference type="STRING" id="1797542.A3J59_03425"/>
<name>A0A1G1YK43_9BACT</name>
<feature type="modified residue" description="N6-(pyridoxal phosphate)lysine" evidence="2">
    <location>
        <position position="183"/>
    </location>
</feature>
<dbReference type="Gene3D" id="3.90.1150.10">
    <property type="entry name" value="Aspartate Aminotransferase, domain 1"/>
    <property type="match status" value="1"/>
</dbReference>
<evidence type="ECO:0008006" key="6">
    <source>
        <dbReference type="Google" id="ProtNLM"/>
    </source>
</evidence>
<dbReference type="PANTHER" id="PTHR30244:SF34">
    <property type="entry name" value="DTDP-4-AMINO-4,6-DIDEOXYGALACTOSE TRANSAMINASE"/>
    <property type="match status" value="1"/>
</dbReference>
<evidence type="ECO:0000256" key="1">
    <source>
        <dbReference type="PIRSR" id="PIRSR000390-1"/>
    </source>
</evidence>
<dbReference type="PIRSF" id="PIRSF000390">
    <property type="entry name" value="PLP_StrS"/>
    <property type="match status" value="1"/>
</dbReference>
<dbReference type="PANTHER" id="PTHR30244">
    <property type="entry name" value="TRANSAMINASE"/>
    <property type="match status" value="1"/>
</dbReference>
<accession>A0A1G1YK43</accession>
<evidence type="ECO:0000256" key="3">
    <source>
        <dbReference type="RuleBase" id="RU004508"/>
    </source>
</evidence>
<protein>
    <recommendedName>
        <fullName evidence="6">Aminotransferase DegT</fullName>
    </recommendedName>
</protein>
<evidence type="ECO:0000313" key="5">
    <source>
        <dbReference type="Proteomes" id="UP000177310"/>
    </source>
</evidence>
<comment type="caution">
    <text evidence="4">The sequence shown here is derived from an EMBL/GenBank/DDBJ whole genome shotgun (WGS) entry which is preliminary data.</text>
</comment>
<dbReference type="InterPro" id="IPR000653">
    <property type="entry name" value="DegT/StrS_aminotransferase"/>
</dbReference>
<sequence>MKTIPSAGPDITEAEIKLVNQAIRSGWYERRNLHLDLLTAAIQRHTDKRYCLPTSSGTAAIHLALLGLNIGPGDEVIVPDITWTASAAPIHYVGATPVFCDIDERSWCLSPASFEERITKKTKAVIVVNLYGNMVDIEPIRSIARRRGIAIIEDAAESIGGEYRGRPAGTLGDVGIFSFNATKLVIAGQGGMLVTDNKKVYERAKKLAHHGMRKYTIEATFWSEEIGFNYQWTNLQAALALAQFRRLRELLAKKKRAFGWYRAALEGIPGIQLNDQPRNATNTYWIVSAIIDSAYGWKKEQLMKKFRSCHIDLRPFFYPLSSMPAWKPYVRSKNMRQQNPVAYRISPYGICLPSATGITKAEVDYVCDCLKKTLRVKPTLCPVVKLQMG</sequence>
<feature type="active site" description="Proton acceptor" evidence="1">
    <location>
        <position position="183"/>
    </location>
</feature>
<dbReference type="GO" id="GO:0008483">
    <property type="term" value="F:transaminase activity"/>
    <property type="evidence" value="ECO:0007669"/>
    <property type="project" value="TreeGrafter"/>
</dbReference>
<dbReference type="InterPro" id="IPR015421">
    <property type="entry name" value="PyrdxlP-dep_Trfase_major"/>
</dbReference>
<dbReference type="GO" id="GO:0000271">
    <property type="term" value="P:polysaccharide biosynthetic process"/>
    <property type="evidence" value="ECO:0007669"/>
    <property type="project" value="TreeGrafter"/>
</dbReference>
<proteinExistence type="inferred from homology"/>
<comment type="similarity">
    <text evidence="3">Belongs to the DegT/DnrJ/EryC1 family.</text>
</comment>
<dbReference type="CDD" id="cd00616">
    <property type="entry name" value="AHBA_syn"/>
    <property type="match status" value="1"/>
</dbReference>
<keyword evidence="2 3" id="KW-0663">Pyridoxal phosphate</keyword>
<gene>
    <name evidence="4" type="ORF">A3J59_03425</name>
</gene>
<evidence type="ECO:0000256" key="2">
    <source>
        <dbReference type="PIRSR" id="PIRSR000390-2"/>
    </source>
</evidence>
<reference evidence="4 5" key="1">
    <citation type="journal article" date="2016" name="Nat. Commun.">
        <title>Thousands of microbial genomes shed light on interconnected biogeochemical processes in an aquifer system.</title>
        <authorList>
            <person name="Anantharaman K."/>
            <person name="Brown C.T."/>
            <person name="Hug L.A."/>
            <person name="Sharon I."/>
            <person name="Castelle C.J."/>
            <person name="Probst A.J."/>
            <person name="Thomas B.C."/>
            <person name="Singh A."/>
            <person name="Wilkins M.J."/>
            <person name="Karaoz U."/>
            <person name="Brodie E.L."/>
            <person name="Williams K.H."/>
            <person name="Hubbard S.S."/>
            <person name="Banfield J.F."/>
        </authorList>
    </citation>
    <scope>NUCLEOTIDE SEQUENCE [LARGE SCALE GENOMIC DNA]</scope>
</reference>
<dbReference type="Gene3D" id="3.40.640.10">
    <property type="entry name" value="Type I PLP-dependent aspartate aminotransferase-like (Major domain)"/>
    <property type="match status" value="1"/>
</dbReference>
<dbReference type="GO" id="GO:0030170">
    <property type="term" value="F:pyridoxal phosphate binding"/>
    <property type="evidence" value="ECO:0007669"/>
    <property type="project" value="TreeGrafter"/>
</dbReference>
<dbReference type="EMBL" id="MHIL01000008">
    <property type="protein sequence ID" value="OGY52186.1"/>
    <property type="molecule type" value="Genomic_DNA"/>
</dbReference>
<dbReference type="SUPFAM" id="SSF53383">
    <property type="entry name" value="PLP-dependent transferases"/>
    <property type="match status" value="1"/>
</dbReference>
<dbReference type="Pfam" id="PF01041">
    <property type="entry name" value="DegT_DnrJ_EryC1"/>
    <property type="match status" value="1"/>
</dbReference>
<organism evidence="4 5">
    <name type="scientific">Candidatus Buchananbacteria bacterium RIFCSPHIGHO2_02_FULL_56_16</name>
    <dbReference type="NCBI Taxonomy" id="1797542"/>
    <lineage>
        <taxon>Bacteria</taxon>
        <taxon>Candidatus Buchananiibacteriota</taxon>
    </lineage>
</organism>
<dbReference type="InterPro" id="IPR015424">
    <property type="entry name" value="PyrdxlP-dep_Trfase"/>
</dbReference>
<dbReference type="AlphaFoldDB" id="A0A1G1YK43"/>
<evidence type="ECO:0000313" key="4">
    <source>
        <dbReference type="EMBL" id="OGY52186.1"/>
    </source>
</evidence>